<sequence length="187" mass="20836">MQTTVRIRRARANEASAIARVHVETWRAAYAGLVPDDYLVRMTENGQAFTWRKTLLRKQPDSAVLVAEAPPAGQGAPHTVVGFGSCGPNRGSKLAYNGEVYTLYVAQDWQGHGIGRKLLGGLFRTLYDQGYRDCIIWVLAANPARFFYERMGGQRIAERGQEFAGEVLEEAAYGWPDLEDWLRQTGG</sequence>
<dbReference type="Gene3D" id="3.40.630.30">
    <property type="match status" value="1"/>
</dbReference>
<keyword evidence="3" id="KW-1185">Reference proteome</keyword>
<dbReference type="PANTHER" id="PTHR43617">
    <property type="entry name" value="L-AMINO ACID N-ACETYLTRANSFERASE"/>
    <property type="match status" value="1"/>
</dbReference>
<dbReference type="Proteomes" id="UP000253941">
    <property type="component" value="Unassembled WGS sequence"/>
</dbReference>
<comment type="caution">
    <text evidence="2">The sequence shown here is derived from an EMBL/GenBank/DDBJ whole genome shotgun (WGS) entry which is preliminary data.</text>
</comment>
<dbReference type="InterPro" id="IPR016181">
    <property type="entry name" value="Acyl_CoA_acyltransferase"/>
</dbReference>
<dbReference type="GO" id="GO:0016747">
    <property type="term" value="F:acyltransferase activity, transferring groups other than amino-acyl groups"/>
    <property type="evidence" value="ECO:0007669"/>
    <property type="project" value="InterPro"/>
</dbReference>
<dbReference type="PROSITE" id="PS51186">
    <property type="entry name" value="GNAT"/>
    <property type="match status" value="1"/>
</dbReference>
<dbReference type="InterPro" id="IPR000182">
    <property type="entry name" value="GNAT_dom"/>
</dbReference>
<dbReference type="RefSeq" id="WP_114581579.1">
    <property type="nucleotide sequence ID" value="NZ_QPMH01000005.1"/>
</dbReference>
<accession>A0A369TAZ0</accession>
<dbReference type="SUPFAM" id="SSF55729">
    <property type="entry name" value="Acyl-CoA N-acyltransferases (Nat)"/>
    <property type="match status" value="1"/>
</dbReference>
<keyword evidence="2" id="KW-0808">Transferase</keyword>
<name>A0A369TAZ0_9PROT</name>
<proteinExistence type="predicted"/>
<protein>
    <submittedName>
        <fullName evidence="2">N-acetyltransferase</fullName>
    </submittedName>
</protein>
<dbReference type="AlphaFoldDB" id="A0A369TAZ0"/>
<organism evidence="2 3">
    <name type="scientific">Ferruginivarius sediminum</name>
    <dbReference type="NCBI Taxonomy" id="2661937"/>
    <lineage>
        <taxon>Bacteria</taxon>
        <taxon>Pseudomonadati</taxon>
        <taxon>Pseudomonadota</taxon>
        <taxon>Alphaproteobacteria</taxon>
        <taxon>Rhodospirillales</taxon>
        <taxon>Rhodospirillaceae</taxon>
        <taxon>Ferruginivarius</taxon>
    </lineage>
</organism>
<gene>
    <name evidence="2" type="ORF">DRB17_07485</name>
</gene>
<evidence type="ECO:0000259" key="1">
    <source>
        <dbReference type="PROSITE" id="PS51186"/>
    </source>
</evidence>
<dbReference type="InterPro" id="IPR050276">
    <property type="entry name" value="MshD_Acetyltransferase"/>
</dbReference>
<feature type="domain" description="N-acetyltransferase" evidence="1">
    <location>
        <begin position="5"/>
        <end position="179"/>
    </location>
</feature>
<evidence type="ECO:0000313" key="3">
    <source>
        <dbReference type="Proteomes" id="UP000253941"/>
    </source>
</evidence>
<dbReference type="PANTHER" id="PTHR43617:SF30">
    <property type="entry name" value="HISTONE ACETYLTRANSFERASE"/>
    <property type="match status" value="1"/>
</dbReference>
<dbReference type="CDD" id="cd04301">
    <property type="entry name" value="NAT_SF"/>
    <property type="match status" value="1"/>
</dbReference>
<reference evidence="2 3" key="1">
    <citation type="submission" date="2018-07" db="EMBL/GenBank/DDBJ databases">
        <title>Venubactetium sediminum gen. nov., sp. nov., isolated from a marine solar saltern.</title>
        <authorList>
            <person name="Wang S."/>
        </authorList>
    </citation>
    <scope>NUCLEOTIDE SEQUENCE [LARGE SCALE GENOMIC DNA]</scope>
    <source>
        <strain evidence="2 3">WD2A32</strain>
    </source>
</reference>
<dbReference type="Pfam" id="PF00583">
    <property type="entry name" value="Acetyltransf_1"/>
    <property type="match status" value="1"/>
</dbReference>
<evidence type="ECO:0000313" key="2">
    <source>
        <dbReference type="EMBL" id="RDD62483.1"/>
    </source>
</evidence>
<dbReference type="EMBL" id="QPMH01000005">
    <property type="protein sequence ID" value="RDD62483.1"/>
    <property type="molecule type" value="Genomic_DNA"/>
</dbReference>